<dbReference type="Proteomes" id="UP001140949">
    <property type="component" value="Unassembled WGS sequence"/>
</dbReference>
<keyword evidence="2" id="KW-1185">Reference proteome</keyword>
<gene>
    <name evidence="1" type="ORF">M6B38_310450</name>
</gene>
<reference evidence="1" key="2">
    <citation type="submission" date="2023-04" db="EMBL/GenBank/DDBJ databases">
        <authorList>
            <person name="Bruccoleri R.E."/>
            <person name="Oakeley E.J."/>
            <person name="Faust A.-M."/>
            <person name="Dessus-Babus S."/>
            <person name="Altorfer M."/>
            <person name="Burckhardt D."/>
            <person name="Oertli M."/>
            <person name="Naumann U."/>
            <person name="Petersen F."/>
            <person name="Wong J."/>
        </authorList>
    </citation>
    <scope>NUCLEOTIDE SEQUENCE</scope>
    <source>
        <strain evidence="1">GSM-AAB239-AS_SAM_17_03QT</strain>
        <tissue evidence="1">Leaf</tissue>
    </source>
</reference>
<dbReference type="GO" id="GO:0005840">
    <property type="term" value="C:ribosome"/>
    <property type="evidence" value="ECO:0007669"/>
    <property type="project" value="UniProtKB-KW"/>
</dbReference>
<keyword evidence="1" id="KW-0689">Ribosomal protein</keyword>
<evidence type="ECO:0000313" key="1">
    <source>
        <dbReference type="EMBL" id="KAJ6840580.1"/>
    </source>
</evidence>
<comment type="caution">
    <text evidence="1">The sequence shown here is derived from an EMBL/GenBank/DDBJ whole genome shotgun (WGS) entry which is preliminary data.</text>
</comment>
<organism evidence="1 2">
    <name type="scientific">Iris pallida</name>
    <name type="common">Sweet iris</name>
    <dbReference type="NCBI Taxonomy" id="29817"/>
    <lineage>
        <taxon>Eukaryota</taxon>
        <taxon>Viridiplantae</taxon>
        <taxon>Streptophyta</taxon>
        <taxon>Embryophyta</taxon>
        <taxon>Tracheophyta</taxon>
        <taxon>Spermatophyta</taxon>
        <taxon>Magnoliopsida</taxon>
        <taxon>Liliopsida</taxon>
        <taxon>Asparagales</taxon>
        <taxon>Iridaceae</taxon>
        <taxon>Iridoideae</taxon>
        <taxon>Irideae</taxon>
        <taxon>Iris</taxon>
    </lineage>
</organism>
<reference evidence="1" key="1">
    <citation type="journal article" date="2023" name="GigaByte">
        <title>Genome assembly of the bearded iris, Iris pallida Lam.</title>
        <authorList>
            <person name="Bruccoleri R.E."/>
            <person name="Oakeley E.J."/>
            <person name="Faust A.M.E."/>
            <person name="Altorfer M."/>
            <person name="Dessus-Babus S."/>
            <person name="Burckhardt D."/>
            <person name="Oertli M."/>
            <person name="Naumann U."/>
            <person name="Petersen F."/>
            <person name="Wong J."/>
        </authorList>
    </citation>
    <scope>NUCLEOTIDE SEQUENCE</scope>
    <source>
        <strain evidence="1">GSM-AAB239-AS_SAM_17_03QT</strain>
    </source>
</reference>
<sequence>MEALLLNLIHQFFGAQQQLIQNSSLTDVIVYCNAILQYWMSVTEIKFKSFSFDYMWFFNCVTSKA</sequence>
<name>A0AAX6HHN3_IRIPA</name>
<evidence type="ECO:0000313" key="2">
    <source>
        <dbReference type="Proteomes" id="UP001140949"/>
    </source>
</evidence>
<dbReference type="AlphaFoldDB" id="A0AAX6HHN3"/>
<proteinExistence type="predicted"/>
<dbReference type="EMBL" id="JANAVB010009393">
    <property type="protein sequence ID" value="KAJ6840580.1"/>
    <property type="molecule type" value="Genomic_DNA"/>
</dbReference>
<keyword evidence="1" id="KW-0687">Ribonucleoprotein</keyword>
<protein>
    <submittedName>
        <fullName evidence="1">60S ribosomal protein L36-3-like</fullName>
    </submittedName>
</protein>
<accession>A0AAX6HHN3</accession>